<dbReference type="Gene3D" id="1.20.1260.30">
    <property type="match status" value="1"/>
</dbReference>
<evidence type="ECO:0000256" key="3">
    <source>
        <dbReference type="ARBA" id="ARBA00022603"/>
    </source>
</evidence>
<dbReference type="EC" id="2.1.1.72" evidence="2"/>
<dbReference type="InterPro" id="IPR002052">
    <property type="entry name" value="DNA_methylase_N6_adenine_CS"/>
</dbReference>
<dbReference type="Proteomes" id="UP000199545">
    <property type="component" value="Unassembled WGS sequence"/>
</dbReference>
<comment type="similarity">
    <text evidence="1">Belongs to the N(4)/N(6)-methyltransferase family.</text>
</comment>
<dbReference type="PANTHER" id="PTHR42998:SF1">
    <property type="entry name" value="TYPE I RESTRICTION ENZYME HINDI METHYLASE SUBUNIT"/>
    <property type="match status" value="1"/>
</dbReference>
<dbReference type="STRING" id="46223.SAMN05421852_11838"/>
<dbReference type="GO" id="GO:0009007">
    <property type="term" value="F:site-specific DNA-methyltransferase (adenine-specific) activity"/>
    <property type="evidence" value="ECO:0007669"/>
    <property type="project" value="UniProtKB-EC"/>
</dbReference>
<evidence type="ECO:0000259" key="8">
    <source>
        <dbReference type="Pfam" id="PF02384"/>
    </source>
</evidence>
<dbReference type="PRINTS" id="PR00507">
    <property type="entry name" value="N12N6MTFRASE"/>
</dbReference>
<sequence length="512" mass="58346">MAVSNNGSTELGFESRLWLMADRLRNNMDAAEYKHVVLGLLFLKYISDSFEAKYEELKQDEWADPEDRDEYIAENIFWVPKEARWSYIKENAKKPEIGQIIDNAMLAIEKENDSLKGVLPKNYARPELDKQRLGEVIDLFSFKVGDQEAQAQDVLGRVYEYFLNKFASAEGKNGGEFYTPRTVVRLLVELIQPFKGRIYDPCCGSGGMFVQSQAFIKAHQGRIGDVAVYGQEFNPTTWRLCKMNLAIRGIDNNLGPHHADTFINDLHKNLRADYILANPPFNVSHWWHNSLADDPRWQYGVPPKGNANYAWIQHMVSKLAPSGTAAFVLANGSMSTNQKDEAAIRKGLIEDDLVEAIIALPGKLFYSTQIPVCVWVLTKNKAANGQRNRKGEILFIDARKLGQMVDRVHRELTDEDIRKIAGTFHAWRGLKDAGNYEDIQGFCKSATLDEVREHEYILTPGRYVGIAEDDDDDEPFEEKMERLTASLAEKFAKSRELEEKIRESLRGIGYEF</sequence>
<dbReference type="AlphaFoldDB" id="A0A1I3TP86"/>
<keyword evidence="6" id="KW-0680">Restriction system</keyword>
<accession>A0A1I3TP86</accession>
<evidence type="ECO:0000256" key="1">
    <source>
        <dbReference type="ARBA" id="ARBA00006594"/>
    </source>
</evidence>
<keyword evidence="4" id="KW-0808">Transferase</keyword>
<evidence type="ECO:0000256" key="2">
    <source>
        <dbReference type="ARBA" id="ARBA00011900"/>
    </source>
</evidence>
<dbReference type="GO" id="GO:0009307">
    <property type="term" value="P:DNA restriction-modification system"/>
    <property type="evidence" value="ECO:0007669"/>
    <property type="project" value="UniProtKB-KW"/>
</dbReference>
<evidence type="ECO:0000256" key="7">
    <source>
        <dbReference type="ARBA" id="ARBA00047942"/>
    </source>
</evidence>
<organism evidence="10 11">
    <name type="scientific">Thermoflavimicrobium dichotomicum</name>
    <dbReference type="NCBI Taxonomy" id="46223"/>
    <lineage>
        <taxon>Bacteria</taxon>
        <taxon>Bacillati</taxon>
        <taxon>Bacillota</taxon>
        <taxon>Bacilli</taxon>
        <taxon>Bacillales</taxon>
        <taxon>Thermoactinomycetaceae</taxon>
        <taxon>Thermoflavimicrobium</taxon>
    </lineage>
</organism>
<protein>
    <recommendedName>
        <fullName evidence="2">site-specific DNA-methyltransferase (adenine-specific)</fullName>
        <ecNumber evidence="2">2.1.1.72</ecNumber>
    </recommendedName>
</protein>
<evidence type="ECO:0000313" key="10">
    <source>
        <dbReference type="EMBL" id="SFJ71367.1"/>
    </source>
</evidence>
<evidence type="ECO:0000256" key="5">
    <source>
        <dbReference type="ARBA" id="ARBA00022691"/>
    </source>
</evidence>
<dbReference type="GO" id="GO:0032259">
    <property type="term" value="P:methylation"/>
    <property type="evidence" value="ECO:0007669"/>
    <property type="project" value="UniProtKB-KW"/>
</dbReference>
<dbReference type="GO" id="GO:0003677">
    <property type="term" value="F:DNA binding"/>
    <property type="evidence" value="ECO:0007669"/>
    <property type="project" value="InterPro"/>
</dbReference>
<evidence type="ECO:0000313" key="11">
    <source>
        <dbReference type="Proteomes" id="UP000199545"/>
    </source>
</evidence>
<feature type="domain" description="DNA methylase adenine-specific" evidence="8">
    <location>
        <begin position="151"/>
        <end position="471"/>
    </location>
</feature>
<dbReference type="PROSITE" id="PS00092">
    <property type="entry name" value="N6_MTASE"/>
    <property type="match status" value="1"/>
</dbReference>
<dbReference type="InterPro" id="IPR003356">
    <property type="entry name" value="DNA_methylase_A-5"/>
</dbReference>
<dbReference type="Pfam" id="PF02384">
    <property type="entry name" value="N6_Mtase"/>
    <property type="match status" value="1"/>
</dbReference>
<dbReference type="SUPFAM" id="SSF53335">
    <property type="entry name" value="S-adenosyl-L-methionine-dependent methyltransferases"/>
    <property type="match status" value="1"/>
</dbReference>
<dbReference type="GO" id="GO:0008170">
    <property type="term" value="F:N-methyltransferase activity"/>
    <property type="evidence" value="ECO:0007669"/>
    <property type="project" value="InterPro"/>
</dbReference>
<dbReference type="PANTHER" id="PTHR42998">
    <property type="entry name" value="TYPE I RESTRICTION ENZYME HINDVIIP M PROTEIN-RELATED"/>
    <property type="match status" value="1"/>
</dbReference>
<reference evidence="10 11" key="1">
    <citation type="submission" date="2016-10" db="EMBL/GenBank/DDBJ databases">
        <authorList>
            <person name="de Groot N.N."/>
        </authorList>
    </citation>
    <scope>NUCLEOTIDE SEQUENCE [LARGE SCALE GENOMIC DNA]</scope>
    <source>
        <strain evidence="10 11">DSM 44778</strain>
    </source>
</reference>
<evidence type="ECO:0000259" key="9">
    <source>
        <dbReference type="Pfam" id="PF12161"/>
    </source>
</evidence>
<dbReference type="Pfam" id="PF12161">
    <property type="entry name" value="HsdM_N"/>
    <property type="match status" value="1"/>
</dbReference>
<dbReference type="InterPro" id="IPR022749">
    <property type="entry name" value="D12N6_MeTrfase_N"/>
</dbReference>
<name>A0A1I3TP86_9BACL</name>
<proteinExistence type="inferred from homology"/>
<evidence type="ECO:0000256" key="4">
    <source>
        <dbReference type="ARBA" id="ARBA00022679"/>
    </source>
</evidence>
<comment type="catalytic activity">
    <reaction evidence="7">
        <text>a 2'-deoxyadenosine in DNA + S-adenosyl-L-methionine = an N(6)-methyl-2'-deoxyadenosine in DNA + S-adenosyl-L-homocysteine + H(+)</text>
        <dbReference type="Rhea" id="RHEA:15197"/>
        <dbReference type="Rhea" id="RHEA-COMP:12418"/>
        <dbReference type="Rhea" id="RHEA-COMP:12419"/>
        <dbReference type="ChEBI" id="CHEBI:15378"/>
        <dbReference type="ChEBI" id="CHEBI:57856"/>
        <dbReference type="ChEBI" id="CHEBI:59789"/>
        <dbReference type="ChEBI" id="CHEBI:90615"/>
        <dbReference type="ChEBI" id="CHEBI:90616"/>
        <dbReference type="EC" id="2.1.1.72"/>
    </reaction>
</comment>
<dbReference type="RefSeq" id="WP_281244583.1">
    <property type="nucleotide sequence ID" value="NZ_FORR01000018.1"/>
</dbReference>
<dbReference type="InterPro" id="IPR038333">
    <property type="entry name" value="T1MK-like_N_sf"/>
</dbReference>
<dbReference type="EMBL" id="FORR01000018">
    <property type="protein sequence ID" value="SFJ71367.1"/>
    <property type="molecule type" value="Genomic_DNA"/>
</dbReference>
<evidence type="ECO:0000256" key="6">
    <source>
        <dbReference type="ARBA" id="ARBA00022747"/>
    </source>
</evidence>
<dbReference type="InterPro" id="IPR029063">
    <property type="entry name" value="SAM-dependent_MTases_sf"/>
</dbReference>
<keyword evidence="3" id="KW-0489">Methyltransferase</keyword>
<feature type="domain" description="N6 adenine-specific DNA methyltransferase N-terminal" evidence="9">
    <location>
        <begin position="14"/>
        <end position="140"/>
    </location>
</feature>
<dbReference type="Gene3D" id="3.40.50.150">
    <property type="entry name" value="Vaccinia Virus protein VP39"/>
    <property type="match status" value="1"/>
</dbReference>
<keyword evidence="11" id="KW-1185">Reference proteome</keyword>
<keyword evidence="5" id="KW-0949">S-adenosyl-L-methionine</keyword>
<dbReference type="CDD" id="cd02440">
    <property type="entry name" value="AdoMet_MTases"/>
    <property type="match status" value="1"/>
</dbReference>
<gene>
    <name evidence="10" type="ORF">SAMN05421852_11838</name>
</gene>
<dbReference type="InterPro" id="IPR052916">
    <property type="entry name" value="Type-I_RE_MTase_Subunit"/>
</dbReference>